<dbReference type="AlphaFoldDB" id="A0A8S1LQP5"/>
<organism evidence="1 2">
    <name type="scientific">Paramecium primaurelia</name>
    <dbReference type="NCBI Taxonomy" id="5886"/>
    <lineage>
        <taxon>Eukaryota</taxon>
        <taxon>Sar</taxon>
        <taxon>Alveolata</taxon>
        <taxon>Ciliophora</taxon>
        <taxon>Intramacronucleata</taxon>
        <taxon>Oligohymenophorea</taxon>
        <taxon>Peniculida</taxon>
        <taxon>Parameciidae</taxon>
        <taxon>Paramecium</taxon>
    </lineage>
</organism>
<dbReference type="EMBL" id="CAJJDM010000045">
    <property type="protein sequence ID" value="CAD8070097.1"/>
    <property type="molecule type" value="Genomic_DNA"/>
</dbReference>
<keyword evidence="2" id="KW-1185">Reference proteome</keyword>
<evidence type="ECO:0000313" key="2">
    <source>
        <dbReference type="Proteomes" id="UP000688137"/>
    </source>
</evidence>
<gene>
    <name evidence="1" type="ORF">PPRIM_AZ9-3.1.T0450057</name>
</gene>
<evidence type="ECO:0000313" key="1">
    <source>
        <dbReference type="EMBL" id="CAD8070097.1"/>
    </source>
</evidence>
<dbReference type="OMA" id="MHLRIKS"/>
<name>A0A8S1LQP5_PARPR</name>
<reference evidence="1" key="1">
    <citation type="submission" date="2021-01" db="EMBL/GenBank/DDBJ databases">
        <authorList>
            <consortium name="Genoscope - CEA"/>
            <person name="William W."/>
        </authorList>
    </citation>
    <scope>NUCLEOTIDE SEQUENCE</scope>
</reference>
<accession>A0A8S1LQP5</accession>
<dbReference type="Proteomes" id="UP000688137">
    <property type="component" value="Unassembled WGS sequence"/>
</dbReference>
<comment type="caution">
    <text evidence="1">The sequence shown here is derived from an EMBL/GenBank/DDBJ whole genome shotgun (WGS) entry which is preliminary data.</text>
</comment>
<proteinExistence type="predicted"/>
<protein>
    <submittedName>
        <fullName evidence="1">Uncharacterized protein</fullName>
    </submittedName>
</protein>
<sequence length="163" mass="19731">MQMHLRIKSDIIYDQINLDLQQQSSQRFLKSEQKSQSLSSQIYEGMLSERKLDSQFSPKIKRNQQRHQLNSSYCWFYEDDQEQEEHSIWGDSVQLPVGNNKENKLISFLELYKYRYERTTKKPISSYNVIQMAKKLINRHSNSRIKYLGINKLQWIDFRDWSK</sequence>